<evidence type="ECO:0000256" key="1">
    <source>
        <dbReference type="ARBA" id="ARBA00007277"/>
    </source>
</evidence>
<evidence type="ECO:0000256" key="2">
    <source>
        <dbReference type="ARBA" id="ARBA00012247"/>
    </source>
</evidence>
<organism evidence="9 10">
    <name type="scientific">Yersinia intermedia</name>
    <dbReference type="NCBI Taxonomy" id="631"/>
    <lineage>
        <taxon>Bacteria</taxon>
        <taxon>Pseudomonadati</taxon>
        <taxon>Pseudomonadota</taxon>
        <taxon>Gammaproteobacteria</taxon>
        <taxon>Enterobacterales</taxon>
        <taxon>Yersiniaceae</taxon>
        <taxon>Yersinia</taxon>
    </lineage>
</organism>
<dbReference type="NCBIfam" id="NF008354">
    <property type="entry name" value="PRK11143.1"/>
    <property type="match status" value="1"/>
</dbReference>
<dbReference type="GO" id="GO:0008889">
    <property type="term" value="F:glycerophosphodiester phosphodiesterase activity"/>
    <property type="evidence" value="ECO:0007669"/>
    <property type="project" value="UniProtKB-EC"/>
</dbReference>
<dbReference type="Pfam" id="PF03009">
    <property type="entry name" value="GDPD"/>
    <property type="match status" value="1"/>
</dbReference>
<dbReference type="PROSITE" id="PS51704">
    <property type="entry name" value="GP_PDE"/>
    <property type="match status" value="1"/>
</dbReference>
<evidence type="ECO:0000313" key="9">
    <source>
        <dbReference type="EMBL" id="CRY56050.1"/>
    </source>
</evidence>
<dbReference type="FunFam" id="3.20.20.190:FF:000009">
    <property type="entry name" value="Glycerophosphodiester phosphodiesterase, periplasmic"/>
    <property type="match status" value="1"/>
</dbReference>
<dbReference type="CDD" id="cd08600">
    <property type="entry name" value="GDPD_EcGlpQ_like"/>
    <property type="match status" value="1"/>
</dbReference>
<evidence type="ECO:0000256" key="3">
    <source>
        <dbReference type="ARBA" id="ARBA00022729"/>
    </source>
</evidence>
<dbReference type="SUPFAM" id="SSF51695">
    <property type="entry name" value="PLC-like phosphodiesterases"/>
    <property type="match status" value="1"/>
</dbReference>
<keyword evidence="3 7" id="KW-0732">Signal</keyword>
<proteinExistence type="inferred from homology"/>
<evidence type="ECO:0000256" key="4">
    <source>
        <dbReference type="ARBA" id="ARBA00022798"/>
    </source>
</evidence>
<comment type="similarity">
    <text evidence="1">Belongs to the glycerophosphoryl diester phosphodiesterase family.</text>
</comment>
<dbReference type="RefSeq" id="WP_019213177.1">
    <property type="nucleotide sequence ID" value="NZ_CWJI01000010.1"/>
</dbReference>
<reference evidence="10" key="1">
    <citation type="submission" date="2015-03" db="EMBL/GenBank/DDBJ databases">
        <authorList>
            <consortium name="Pathogen Informatics"/>
        </authorList>
    </citation>
    <scope>NUCLEOTIDE SEQUENCE [LARGE SCALE GENOMIC DNA]</scope>
    <source>
        <strain evidence="10">R148</strain>
    </source>
</reference>
<dbReference type="GO" id="GO:0006629">
    <property type="term" value="P:lipid metabolic process"/>
    <property type="evidence" value="ECO:0007669"/>
    <property type="project" value="InterPro"/>
</dbReference>
<dbReference type="PANTHER" id="PTHR43620">
    <property type="entry name" value="GLYCEROPHOSPHORYL DIESTER PHOSPHODIESTERASE"/>
    <property type="match status" value="1"/>
</dbReference>
<dbReference type="GO" id="GO:0006071">
    <property type="term" value="P:glycerol metabolic process"/>
    <property type="evidence" value="ECO:0007669"/>
    <property type="project" value="UniProtKB-KW"/>
</dbReference>
<dbReference type="EMBL" id="CWJI01000010">
    <property type="protein sequence ID" value="CRY56050.1"/>
    <property type="molecule type" value="Genomic_DNA"/>
</dbReference>
<dbReference type="GO" id="GO:0042597">
    <property type="term" value="C:periplasmic space"/>
    <property type="evidence" value="ECO:0007669"/>
    <property type="project" value="TreeGrafter"/>
</dbReference>
<feature type="domain" description="GP-PDE" evidence="8">
    <location>
        <begin position="42"/>
        <end position="367"/>
    </location>
</feature>
<dbReference type="InterPro" id="IPR030395">
    <property type="entry name" value="GP_PDE_dom"/>
</dbReference>
<evidence type="ECO:0000259" key="8">
    <source>
        <dbReference type="PROSITE" id="PS51704"/>
    </source>
</evidence>
<dbReference type="PANTHER" id="PTHR43620:SF7">
    <property type="entry name" value="GLYCEROPHOSPHODIESTER PHOSPHODIESTERASE GDPD5-RELATED"/>
    <property type="match status" value="1"/>
</dbReference>
<dbReference type="Proteomes" id="UP000043316">
    <property type="component" value="Unassembled WGS sequence"/>
</dbReference>
<gene>
    <name evidence="9" type="primary">glpQ</name>
    <name evidence="9" type="ORF">ERS008476_03068</name>
</gene>
<name>A0A0H5LYE5_YERIN</name>
<dbReference type="GeneID" id="61817826"/>
<dbReference type="InterPro" id="IPR017946">
    <property type="entry name" value="PLC-like_Pdiesterase_TIM-brl"/>
</dbReference>
<sequence>MQTQIKTLVASIILASSVAGMAQAAESATADKSVLTKPSANKVVIAHRGASGYLPEHSLPAKAMAYAQGADYLEQDLVMTKDNELVVLHDHYLDRVTDVADRFPDRARQDGRYYAIDFTLPEIKSLKFTEGFDIDKNGNKVQSYPGRFPMGKSDFRVHTFQEEIEFVQGLNHSTGKNIGIYPEIKAPWFHKQEGKDISTKVLEVLKQYGYTSKADKVYLQCFDANELKRIKNELEPKMGMDLKLVQLVAYTDWNETYEQKPDGKWVNYNYDWMFKPGAMKQVAQYADGIGPDYHMLVVESSTPNNIKLTNMVKEAHASNMMVHPFTIRTDRLPKYATDVNQLFDIIYNQAQVDGVFTDFPDTGVQFLQKQGQHQ</sequence>
<feature type="signal peptide" evidence="7">
    <location>
        <begin position="1"/>
        <end position="24"/>
    </location>
</feature>
<evidence type="ECO:0000313" key="10">
    <source>
        <dbReference type="Proteomes" id="UP000043316"/>
    </source>
</evidence>
<accession>A0A0H5LYE5</accession>
<comment type="catalytic activity">
    <reaction evidence="6">
        <text>a sn-glycero-3-phosphodiester + H2O = an alcohol + sn-glycerol 3-phosphate + H(+)</text>
        <dbReference type="Rhea" id="RHEA:12969"/>
        <dbReference type="ChEBI" id="CHEBI:15377"/>
        <dbReference type="ChEBI" id="CHEBI:15378"/>
        <dbReference type="ChEBI" id="CHEBI:30879"/>
        <dbReference type="ChEBI" id="CHEBI:57597"/>
        <dbReference type="ChEBI" id="CHEBI:83408"/>
        <dbReference type="EC" id="3.1.4.46"/>
    </reaction>
</comment>
<dbReference type="EC" id="3.1.4.46" evidence="2"/>
<dbReference type="Gene3D" id="3.20.20.190">
    <property type="entry name" value="Phosphatidylinositol (PI) phosphodiesterase"/>
    <property type="match status" value="1"/>
</dbReference>
<dbReference type="AlphaFoldDB" id="A0A0H5LYE5"/>
<feature type="chain" id="PRO_5005220439" description="glycerophosphodiester phosphodiesterase" evidence="7">
    <location>
        <begin position="25"/>
        <end position="374"/>
    </location>
</feature>
<protein>
    <recommendedName>
        <fullName evidence="2">glycerophosphodiester phosphodiesterase</fullName>
        <ecNumber evidence="2">3.1.4.46</ecNumber>
    </recommendedName>
</protein>
<evidence type="ECO:0000256" key="7">
    <source>
        <dbReference type="SAM" id="SignalP"/>
    </source>
</evidence>
<evidence type="ECO:0000256" key="6">
    <source>
        <dbReference type="ARBA" id="ARBA00047512"/>
    </source>
</evidence>
<keyword evidence="5 9" id="KW-0378">Hydrolase</keyword>
<evidence type="ECO:0000256" key="5">
    <source>
        <dbReference type="ARBA" id="ARBA00022801"/>
    </source>
</evidence>
<keyword evidence="4" id="KW-0319">Glycerol metabolism</keyword>